<feature type="domain" description="SIS" evidence="2">
    <location>
        <begin position="29"/>
        <end position="173"/>
    </location>
</feature>
<evidence type="ECO:0000313" key="3">
    <source>
        <dbReference type="EMBL" id="MSR94227.1"/>
    </source>
</evidence>
<dbReference type="GO" id="GO:1901135">
    <property type="term" value="P:carbohydrate derivative metabolic process"/>
    <property type="evidence" value="ECO:0007669"/>
    <property type="project" value="InterPro"/>
</dbReference>
<evidence type="ECO:0000313" key="4">
    <source>
        <dbReference type="Proteomes" id="UP000434409"/>
    </source>
</evidence>
<comment type="caution">
    <text evidence="3">The sequence shown here is derived from an EMBL/GenBank/DDBJ whole genome shotgun (WGS) entry which is preliminary data.</text>
</comment>
<proteinExistence type="inferred from homology"/>
<dbReference type="PANTHER" id="PTHR43443:SF1">
    <property type="entry name" value="3-HEXULOSE-6-PHOSPHATE ISOMERASE"/>
    <property type="match status" value="1"/>
</dbReference>
<dbReference type="PROSITE" id="PS51464">
    <property type="entry name" value="SIS"/>
    <property type="match status" value="1"/>
</dbReference>
<keyword evidence="3" id="KW-0413">Isomerase</keyword>
<dbReference type="RefSeq" id="WP_154477725.1">
    <property type="nucleotide sequence ID" value="NZ_JAQYBV010000055.1"/>
</dbReference>
<comment type="similarity">
    <text evidence="1">Belongs to the SIS family. PHI subfamily.</text>
</comment>
<sequence>MAEEKILQMILKELEEKSSRIRGEQIRDAVREIQTGKRIFVAGVGRSGFVARAFSNRLMHLGLTVYVAGDATTPKIGEGDLFFVISGSGETDSLKAMAEKAKQCKARLGLLTIFKESCLGRKADVVIEIPGATPKSTLDQKETSIQPMGSAFEQLAWIVCDTLILGLMECMQCTAEKMFERHANLE</sequence>
<evidence type="ECO:0000256" key="1">
    <source>
        <dbReference type="ARBA" id="ARBA00009235"/>
    </source>
</evidence>
<dbReference type="Gene3D" id="3.40.50.10490">
    <property type="entry name" value="Glucose-6-phosphate isomerase like protein, domain 1"/>
    <property type="match status" value="1"/>
</dbReference>
<dbReference type="InterPro" id="IPR046348">
    <property type="entry name" value="SIS_dom_sf"/>
</dbReference>
<dbReference type="GO" id="GO:0016853">
    <property type="term" value="F:isomerase activity"/>
    <property type="evidence" value="ECO:0007669"/>
    <property type="project" value="UniProtKB-KW"/>
</dbReference>
<dbReference type="PANTHER" id="PTHR43443">
    <property type="entry name" value="3-HEXULOSE-6-PHOSPHATE ISOMERASE"/>
    <property type="match status" value="1"/>
</dbReference>
<organism evidence="3 4">
    <name type="scientific">Suipraeoptans intestinalis</name>
    <dbReference type="NCBI Taxonomy" id="2606628"/>
    <lineage>
        <taxon>Bacteria</taxon>
        <taxon>Bacillati</taxon>
        <taxon>Bacillota</taxon>
        <taxon>Clostridia</taxon>
        <taxon>Lachnospirales</taxon>
        <taxon>Lachnospiraceae</taxon>
        <taxon>Suipraeoptans</taxon>
    </lineage>
</organism>
<protein>
    <submittedName>
        <fullName evidence="3">6-phospho-3-hexuloisomerase</fullName>
    </submittedName>
</protein>
<evidence type="ECO:0000259" key="2">
    <source>
        <dbReference type="PROSITE" id="PS51464"/>
    </source>
</evidence>
<dbReference type="InterPro" id="IPR001347">
    <property type="entry name" value="SIS_dom"/>
</dbReference>
<gene>
    <name evidence="3" type="primary">hxlB</name>
    <name evidence="3" type="ORF">FYJ34_08125</name>
</gene>
<dbReference type="AlphaFoldDB" id="A0A6N7V244"/>
<dbReference type="NCBIfam" id="TIGR03127">
    <property type="entry name" value="RuMP_HxlB"/>
    <property type="match status" value="1"/>
</dbReference>
<dbReference type="InterPro" id="IPR017552">
    <property type="entry name" value="PHI/rmpB"/>
</dbReference>
<dbReference type="GO" id="GO:0097367">
    <property type="term" value="F:carbohydrate derivative binding"/>
    <property type="evidence" value="ECO:0007669"/>
    <property type="project" value="InterPro"/>
</dbReference>
<dbReference type="SUPFAM" id="SSF53697">
    <property type="entry name" value="SIS domain"/>
    <property type="match status" value="1"/>
</dbReference>
<keyword evidence="4" id="KW-1185">Reference proteome</keyword>
<dbReference type="Proteomes" id="UP000434409">
    <property type="component" value="Unassembled WGS sequence"/>
</dbReference>
<dbReference type="EMBL" id="VULY01000018">
    <property type="protein sequence ID" value="MSR94227.1"/>
    <property type="molecule type" value="Genomic_DNA"/>
</dbReference>
<dbReference type="Pfam" id="PF01380">
    <property type="entry name" value="SIS"/>
    <property type="match status" value="1"/>
</dbReference>
<reference evidence="3 4" key="1">
    <citation type="submission" date="2019-08" db="EMBL/GenBank/DDBJ databases">
        <title>In-depth cultivation of the pig gut microbiome towards novel bacterial diversity and tailored functional studies.</title>
        <authorList>
            <person name="Wylensek D."/>
            <person name="Hitch T.C.A."/>
            <person name="Clavel T."/>
        </authorList>
    </citation>
    <scope>NUCLEOTIDE SEQUENCE [LARGE SCALE GENOMIC DNA]</scope>
    <source>
        <strain evidence="3 4">68-1-5</strain>
    </source>
</reference>
<name>A0A6N7V244_9FIRM</name>
<dbReference type="CDD" id="cd05005">
    <property type="entry name" value="SIS_PHI"/>
    <property type="match status" value="1"/>
</dbReference>
<accession>A0A6N7V244</accession>